<proteinExistence type="predicted"/>
<dbReference type="EMBL" id="MRVG01000034">
    <property type="protein sequence ID" value="PMB63318.1"/>
    <property type="molecule type" value="Genomic_DNA"/>
</dbReference>
<dbReference type="EMBL" id="MRVG01000007">
    <property type="protein sequence ID" value="PMB67592.1"/>
    <property type="molecule type" value="Genomic_DNA"/>
</dbReference>
<evidence type="ECO:0000313" key="3">
    <source>
        <dbReference type="EMBL" id="PMB67579.1"/>
    </source>
</evidence>
<name>A0A2N6NK01_BEABA</name>
<comment type="caution">
    <text evidence="4">The sequence shown here is derived from an EMBL/GenBank/DDBJ whole genome shotgun (WGS) entry which is preliminary data.</text>
</comment>
<evidence type="ECO:0000313" key="5">
    <source>
        <dbReference type="Proteomes" id="UP000235728"/>
    </source>
</evidence>
<evidence type="ECO:0000256" key="1">
    <source>
        <dbReference type="SAM" id="MobiDB-lite"/>
    </source>
</evidence>
<gene>
    <name evidence="3" type="ORF">BM221_007249</name>
    <name evidence="4" type="ORF">BM221_007262</name>
    <name evidence="2" type="ORF">BM221_010868</name>
</gene>
<feature type="region of interest" description="Disordered" evidence="1">
    <location>
        <begin position="125"/>
        <end position="153"/>
    </location>
</feature>
<sequence>MPAIMGGLRSPGLFHHERAHLLLRGAASRRAARGHHRPAHAAEKRGLPLSQAKEAFFEGLRGDLHRATRDLADKASVVDGVGHLCADQKKWLGHTGFAALLSGLQDAEIWSSFKLPKRETRLAVDQPGKKTGPINKHPIPPSHDRGDEVALDAGDDEGNQVAEDRDILRILDAADSQTRSLLINLSNSSTIGSHLLT</sequence>
<dbReference type="AlphaFoldDB" id="A0A2N6NK01"/>
<dbReference type="EMBL" id="MRVG01000007">
    <property type="protein sequence ID" value="PMB67579.1"/>
    <property type="molecule type" value="Genomic_DNA"/>
</dbReference>
<evidence type="ECO:0000313" key="2">
    <source>
        <dbReference type="EMBL" id="PMB63318.1"/>
    </source>
</evidence>
<accession>A0A2N6NK01</accession>
<organism evidence="4 5">
    <name type="scientific">Beauveria bassiana</name>
    <name type="common">White muscardine disease fungus</name>
    <name type="synonym">Tritirachium shiotae</name>
    <dbReference type="NCBI Taxonomy" id="176275"/>
    <lineage>
        <taxon>Eukaryota</taxon>
        <taxon>Fungi</taxon>
        <taxon>Dikarya</taxon>
        <taxon>Ascomycota</taxon>
        <taxon>Pezizomycotina</taxon>
        <taxon>Sordariomycetes</taxon>
        <taxon>Hypocreomycetidae</taxon>
        <taxon>Hypocreales</taxon>
        <taxon>Cordycipitaceae</taxon>
        <taxon>Beauveria</taxon>
    </lineage>
</organism>
<reference evidence="4 5" key="1">
    <citation type="journal article" date="2016" name="Appl. Microbiol. Biotechnol.">
        <title>Characterization of T-DNA insertion mutants with decreased virulence in the entomopathogenic fungus Beauveria bassiana JEF-007.</title>
        <authorList>
            <person name="Kim S."/>
            <person name="Lee S.J."/>
            <person name="Nai Y.S."/>
            <person name="Yu J.S."/>
            <person name="Lee M.R."/>
            <person name="Yang Y.T."/>
            <person name="Kim J.S."/>
        </authorList>
    </citation>
    <scope>NUCLEOTIDE SEQUENCE [LARGE SCALE GENOMIC DNA]</scope>
    <source>
        <strain evidence="4 5">JEF-007</strain>
    </source>
</reference>
<dbReference type="Proteomes" id="UP000235728">
    <property type="component" value="Unassembled WGS sequence"/>
</dbReference>
<evidence type="ECO:0000313" key="4">
    <source>
        <dbReference type="EMBL" id="PMB67592.1"/>
    </source>
</evidence>
<protein>
    <submittedName>
        <fullName evidence="4">Uncharacterized protein</fullName>
    </submittedName>
</protein>